<sequence>QIFIKDVKISNGTSINSELLSPEGLGSERYKLKSDDTRSTRSSLKTPFSSYSVSNSELTSSAKMKILTINRHEVKSPPASYAYFPNKIS</sequence>
<feature type="non-terminal residue" evidence="1">
    <location>
        <position position="1"/>
    </location>
</feature>
<dbReference type="OrthoDB" id="687730at2759"/>
<keyword evidence="2" id="KW-1185">Reference proteome</keyword>
<evidence type="ECO:0008006" key="3">
    <source>
        <dbReference type="Google" id="ProtNLM"/>
    </source>
</evidence>
<dbReference type="EMBL" id="KN833085">
    <property type="protein sequence ID" value="KIM73332.1"/>
    <property type="molecule type" value="Genomic_DNA"/>
</dbReference>
<dbReference type="Proteomes" id="UP000054166">
    <property type="component" value="Unassembled WGS sequence"/>
</dbReference>
<dbReference type="HOGENOM" id="CLU_2460827_0_0_1"/>
<accession>A0A0C3B7P2</accession>
<dbReference type="InParanoid" id="A0A0C3B7P2"/>
<dbReference type="AlphaFoldDB" id="A0A0C3B7P2"/>
<proteinExistence type="predicted"/>
<evidence type="ECO:0000313" key="1">
    <source>
        <dbReference type="EMBL" id="KIM73332.1"/>
    </source>
</evidence>
<protein>
    <recommendedName>
        <fullName evidence="3">FHA domain-containing protein</fullName>
    </recommendedName>
</protein>
<reference evidence="1 2" key="1">
    <citation type="submission" date="2014-04" db="EMBL/GenBank/DDBJ databases">
        <authorList>
            <consortium name="DOE Joint Genome Institute"/>
            <person name="Kuo A."/>
            <person name="Tarkka M."/>
            <person name="Buscot F."/>
            <person name="Kohler A."/>
            <person name="Nagy L.G."/>
            <person name="Floudas D."/>
            <person name="Copeland A."/>
            <person name="Barry K.W."/>
            <person name="Cichocki N."/>
            <person name="Veneault-Fourrey C."/>
            <person name="LaButti K."/>
            <person name="Lindquist E.A."/>
            <person name="Lipzen A."/>
            <person name="Lundell T."/>
            <person name="Morin E."/>
            <person name="Murat C."/>
            <person name="Sun H."/>
            <person name="Tunlid A."/>
            <person name="Henrissat B."/>
            <person name="Grigoriev I.V."/>
            <person name="Hibbett D.S."/>
            <person name="Martin F."/>
            <person name="Nordberg H.P."/>
            <person name="Cantor M.N."/>
            <person name="Hua S.X."/>
        </authorList>
    </citation>
    <scope>NUCLEOTIDE SEQUENCE [LARGE SCALE GENOMIC DNA]</scope>
    <source>
        <strain evidence="1 2">F 1598</strain>
    </source>
</reference>
<reference evidence="2" key="2">
    <citation type="submission" date="2015-01" db="EMBL/GenBank/DDBJ databases">
        <title>Evolutionary Origins and Diversification of the Mycorrhizal Mutualists.</title>
        <authorList>
            <consortium name="DOE Joint Genome Institute"/>
            <consortium name="Mycorrhizal Genomics Consortium"/>
            <person name="Kohler A."/>
            <person name="Kuo A."/>
            <person name="Nagy L.G."/>
            <person name="Floudas D."/>
            <person name="Copeland A."/>
            <person name="Barry K.W."/>
            <person name="Cichocki N."/>
            <person name="Veneault-Fourrey C."/>
            <person name="LaButti K."/>
            <person name="Lindquist E.A."/>
            <person name="Lipzen A."/>
            <person name="Lundell T."/>
            <person name="Morin E."/>
            <person name="Murat C."/>
            <person name="Riley R."/>
            <person name="Ohm R."/>
            <person name="Sun H."/>
            <person name="Tunlid A."/>
            <person name="Henrissat B."/>
            <person name="Grigoriev I.V."/>
            <person name="Hibbett D.S."/>
            <person name="Martin F."/>
        </authorList>
    </citation>
    <scope>NUCLEOTIDE SEQUENCE [LARGE SCALE GENOMIC DNA]</scope>
    <source>
        <strain evidence="2">F 1598</strain>
    </source>
</reference>
<organism evidence="1 2">
    <name type="scientific">Piloderma croceum (strain F 1598)</name>
    <dbReference type="NCBI Taxonomy" id="765440"/>
    <lineage>
        <taxon>Eukaryota</taxon>
        <taxon>Fungi</taxon>
        <taxon>Dikarya</taxon>
        <taxon>Basidiomycota</taxon>
        <taxon>Agaricomycotina</taxon>
        <taxon>Agaricomycetes</taxon>
        <taxon>Agaricomycetidae</taxon>
        <taxon>Atheliales</taxon>
        <taxon>Atheliaceae</taxon>
        <taxon>Piloderma</taxon>
    </lineage>
</organism>
<evidence type="ECO:0000313" key="2">
    <source>
        <dbReference type="Proteomes" id="UP000054166"/>
    </source>
</evidence>
<name>A0A0C3B7P2_PILCF</name>
<gene>
    <name evidence="1" type="ORF">PILCRDRAFT_81211</name>
</gene>